<proteinExistence type="predicted"/>
<protein>
    <submittedName>
        <fullName evidence="2">Uncharacterized protein</fullName>
    </submittedName>
</protein>
<organism evidence="2 3">
    <name type="scientific">Pseudomassariella vexata</name>
    <dbReference type="NCBI Taxonomy" id="1141098"/>
    <lineage>
        <taxon>Eukaryota</taxon>
        <taxon>Fungi</taxon>
        <taxon>Dikarya</taxon>
        <taxon>Ascomycota</taxon>
        <taxon>Pezizomycotina</taxon>
        <taxon>Sordariomycetes</taxon>
        <taxon>Xylariomycetidae</taxon>
        <taxon>Amphisphaeriales</taxon>
        <taxon>Pseudomassariaceae</taxon>
        <taxon>Pseudomassariella</taxon>
    </lineage>
</organism>
<keyword evidence="1" id="KW-1133">Transmembrane helix</keyword>
<dbReference type="EMBL" id="MCFJ01000011">
    <property type="protein sequence ID" value="ORY60667.1"/>
    <property type="molecule type" value="Genomic_DNA"/>
</dbReference>
<reference evidence="2 3" key="1">
    <citation type="submission" date="2016-07" db="EMBL/GenBank/DDBJ databases">
        <title>Pervasive Adenine N6-methylation of Active Genes in Fungi.</title>
        <authorList>
            <consortium name="DOE Joint Genome Institute"/>
            <person name="Mondo S.J."/>
            <person name="Dannebaum R.O."/>
            <person name="Kuo R.C."/>
            <person name="Labutti K."/>
            <person name="Haridas S."/>
            <person name="Kuo A."/>
            <person name="Salamov A."/>
            <person name="Ahrendt S.R."/>
            <person name="Lipzen A."/>
            <person name="Sullivan W."/>
            <person name="Andreopoulos W.B."/>
            <person name="Clum A."/>
            <person name="Lindquist E."/>
            <person name="Daum C."/>
            <person name="Ramamoorthy G.K."/>
            <person name="Gryganskyi A."/>
            <person name="Culley D."/>
            <person name="Magnuson J.K."/>
            <person name="James T.Y."/>
            <person name="O'Malley M.A."/>
            <person name="Stajich J.E."/>
            <person name="Spatafora J.W."/>
            <person name="Visel A."/>
            <person name="Grigoriev I.V."/>
        </authorList>
    </citation>
    <scope>NUCLEOTIDE SEQUENCE [LARGE SCALE GENOMIC DNA]</scope>
    <source>
        <strain evidence="2 3">CBS 129021</strain>
    </source>
</reference>
<dbReference type="RefSeq" id="XP_040712894.1">
    <property type="nucleotide sequence ID" value="XM_040865347.1"/>
</dbReference>
<keyword evidence="3" id="KW-1185">Reference proteome</keyword>
<gene>
    <name evidence="2" type="ORF">BCR38DRAFT_526254</name>
</gene>
<dbReference type="GeneID" id="63781559"/>
<evidence type="ECO:0000256" key="1">
    <source>
        <dbReference type="SAM" id="Phobius"/>
    </source>
</evidence>
<dbReference type="AlphaFoldDB" id="A0A1Y2DN51"/>
<evidence type="ECO:0000313" key="3">
    <source>
        <dbReference type="Proteomes" id="UP000193689"/>
    </source>
</evidence>
<dbReference type="STRING" id="1141098.A0A1Y2DN51"/>
<dbReference type="OrthoDB" id="3365267at2759"/>
<keyword evidence="1" id="KW-0472">Membrane</keyword>
<dbReference type="InParanoid" id="A0A1Y2DN51"/>
<feature type="transmembrane region" description="Helical" evidence="1">
    <location>
        <begin position="42"/>
        <end position="62"/>
    </location>
</feature>
<evidence type="ECO:0000313" key="2">
    <source>
        <dbReference type="EMBL" id="ORY60667.1"/>
    </source>
</evidence>
<comment type="caution">
    <text evidence="2">The sequence shown here is derived from an EMBL/GenBank/DDBJ whole genome shotgun (WGS) entry which is preliminary data.</text>
</comment>
<name>A0A1Y2DN51_9PEZI</name>
<sequence length="175" mass="19580">MSLAAFRKTPEHEDFAKLADDHIKHDLNDSDRDVLQEAASKASLLAILGTVVGLGLGAYAAFRLRKMRTGMFQAFRATEKPIRVVFSGGRTESIPDITPYLRPSRFGDIATYFFFSLGGIVLGGELGFWLGTWSAARAIAKDPQRKKRIETAYRKFKADYLRYEAQRLDQGGPVF</sequence>
<keyword evidence="1" id="KW-0812">Transmembrane</keyword>
<feature type="transmembrane region" description="Helical" evidence="1">
    <location>
        <begin position="109"/>
        <end position="130"/>
    </location>
</feature>
<accession>A0A1Y2DN51</accession>
<dbReference type="Proteomes" id="UP000193689">
    <property type="component" value="Unassembled WGS sequence"/>
</dbReference>